<evidence type="ECO:0000313" key="3">
    <source>
        <dbReference type="Proteomes" id="UP000005242"/>
    </source>
</evidence>
<accession>I4YA83</accession>
<organism evidence="2 3">
    <name type="scientific">Wallemia mellicola (strain ATCC MYA-4683 / CBS 633.66)</name>
    <name type="common">Wallemia sebi (CBS 633.66)</name>
    <dbReference type="NCBI Taxonomy" id="671144"/>
    <lineage>
        <taxon>Eukaryota</taxon>
        <taxon>Fungi</taxon>
        <taxon>Dikarya</taxon>
        <taxon>Basidiomycota</taxon>
        <taxon>Wallemiomycotina</taxon>
        <taxon>Wallemiomycetes</taxon>
        <taxon>Wallemiales</taxon>
        <taxon>Wallemiaceae</taxon>
        <taxon>Wallemia</taxon>
    </lineage>
</organism>
<dbReference type="AlphaFoldDB" id="I4YA83"/>
<protein>
    <recommendedName>
        <fullName evidence="4">Retrotransposon gag domain-containing protein</fullName>
    </recommendedName>
</protein>
<dbReference type="RefSeq" id="XP_006959135.1">
    <property type="nucleotide sequence ID" value="XM_006959073.1"/>
</dbReference>
<dbReference type="HOGENOM" id="CLU_858438_0_0_1"/>
<dbReference type="EMBL" id="JH668236">
    <property type="protein sequence ID" value="EIM20875.1"/>
    <property type="molecule type" value="Genomic_DNA"/>
</dbReference>
<dbReference type="Proteomes" id="UP000005242">
    <property type="component" value="Unassembled WGS sequence"/>
</dbReference>
<evidence type="ECO:0000256" key="1">
    <source>
        <dbReference type="SAM" id="Coils"/>
    </source>
</evidence>
<name>I4YA83_WALMC</name>
<sequence length="324" mass="38053">MNLGDNESRVAQFHDHIRAAIADAVANERAIRAEVVANERAANETRIRVLQEELERLRSNFEVTQQAKEDAYRAFWQETIRKLEETRKETPLNDKVGDGKLKIKEPPTFAGGVDTLKIIVWVDQLNAYFKYVRDTEERKTEYAAGLLTGHARYWYVQYRKTQGEYTPPWEEFEQELINTFGNQAKEDAYRAFWQETIRKLEETRKETPLNDKVGDGKLKIKEPPTFAGGVDTLKIIVWVDQLNAYFKYVRDTEERKTEYAAGLLTGHARYWYVQYRKTQGEYTPPWEEFEQELINTFGNQVEQRNLCKRLTLCDVKTCTKGERR</sequence>
<feature type="coiled-coil region" evidence="1">
    <location>
        <begin position="40"/>
        <end position="67"/>
    </location>
</feature>
<reference evidence="2 3" key="1">
    <citation type="journal article" date="2012" name="Fungal Genet. Biol.">
        <title>The genome of the xerotolerant mold Wallemia sebi reveals adaptations to osmotic stress and suggests cryptic sexual reproduction.</title>
        <authorList>
            <person name="Padamsee M."/>
            <person name="Kumar T.K.A."/>
            <person name="Riley R."/>
            <person name="Binder M."/>
            <person name="Boyd A."/>
            <person name="Calvo A.M."/>
            <person name="Furukawa K."/>
            <person name="Hesse C."/>
            <person name="Hohmann S."/>
            <person name="James T.Y."/>
            <person name="LaButti K."/>
            <person name="Lapidus A."/>
            <person name="Lindquist E."/>
            <person name="Lucas S."/>
            <person name="Miller K."/>
            <person name="Shantappa S."/>
            <person name="Grigoriev I.V."/>
            <person name="Hibbett D.S."/>
            <person name="McLaughlin D.J."/>
            <person name="Spatafora J.W."/>
            <person name="Aime M.C."/>
        </authorList>
    </citation>
    <scope>NUCLEOTIDE SEQUENCE [LARGE SCALE GENOMIC DNA]</scope>
    <source>
        <strain evidence="3">ATCC MYA-4683 / CBS 633.66</strain>
    </source>
</reference>
<evidence type="ECO:0000313" key="2">
    <source>
        <dbReference type="EMBL" id="EIM20875.1"/>
    </source>
</evidence>
<dbReference type="GeneID" id="18474984"/>
<gene>
    <name evidence="2" type="ORF">WALSEDRAFT_65034</name>
</gene>
<dbReference type="KEGG" id="wse:WALSEDRAFT_65034"/>
<evidence type="ECO:0008006" key="4">
    <source>
        <dbReference type="Google" id="ProtNLM"/>
    </source>
</evidence>
<keyword evidence="3" id="KW-1185">Reference proteome</keyword>
<dbReference type="InParanoid" id="I4YA83"/>
<keyword evidence="1" id="KW-0175">Coiled coil</keyword>
<proteinExistence type="predicted"/>